<proteinExistence type="predicted"/>
<dbReference type="RefSeq" id="WP_208718420.1">
    <property type="nucleotide sequence ID" value="NZ_CP024770.1"/>
</dbReference>
<evidence type="ECO:0000313" key="2">
    <source>
        <dbReference type="EMBL" id="QGY32519.1"/>
    </source>
</evidence>
<evidence type="ECO:0000256" key="1">
    <source>
        <dbReference type="SAM" id="MobiDB-lite"/>
    </source>
</evidence>
<name>A0A6B9GFM6_PANCY</name>
<evidence type="ECO:0000313" key="3">
    <source>
        <dbReference type="Proteomes" id="UP000502005"/>
    </source>
</evidence>
<keyword evidence="2" id="KW-0614">Plasmid</keyword>
<sequence length="265" mass="28784">MKKTNPAKKNRKYSKPINLNQGVFSSDAIIVSLTPVKLTIGDGFEEKEIKQVVPGGALTWYANGPPGGTLTINLERVPDSGGHFHGSNTNDPLVVGAISPTTIVLPSSYPQNVPATYTASETCGSVRLIVRTAKPSVIEHLIEIMIQGLQPIQSSSCLKLKTPTAAHPSPYWATQTMIEKLNHCAAAYNQATNKPLTITDASLQWGGRFDLNQDWGPPHKEHRNGNQADIRSNDMTADDKQKFLKAATDAGLTVLDESNHWHVRG</sequence>
<feature type="region of interest" description="Disordered" evidence="1">
    <location>
        <begin position="213"/>
        <end position="232"/>
    </location>
</feature>
<dbReference type="InterPro" id="IPR009045">
    <property type="entry name" value="Zn_M74/Hedgehog-like"/>
</dbReference>
<gene>
    <name evidence="2" type="ORF">CUN67_26525</name>
</gene>
<dbReference type="SUPFAM" id="SSF55166">
    <property type="entry name" value="Hedgehog/DD-peptidase"/>
    <property type="match status" value="1"/>
</dbReference>
<geneLocation type="plasmid" evidence="3">
    <name>pne1b</name>
</geneLocation>
<dbReference type="Gene3D" id="3.30.1380.10">
    <property type="match status" value="1"/>
</dbReference>
<dbReference type="EMBL" id="CP024770">
    <property type="protein sequence ID" value="QGY32519.1"/>
    <property type="molecule type" value="Genomic_DNA"/>
</dbReference>
<dbReference type="Proteomes" id="UP000502005">
    <property type="component" value="Plasmid pNE1B"/>
</dbReference>
<dbReference type="AlphaFoldDB" id="A0A6B9GFM6"/>
<reference evidence="2 3" key="1">
    <citation type="submission" date="2017-11" db="EMBL/GenBank/DDBJ databases">
        <title>Genome sequence of Pantoea cypripedii NE1.</title>
        <authorList>
            <person name="Nascimento F.X."/>
        </authorList>
    </citation>
    <scope>NUCLEOTIDE SEQUENCE [LARGE SCALE GENOMIC DNA]</scope>
    <source>
        <strain evidence="2 3">NE1</strain>
        <plasmid evidence="3">pne1b</plasmid>
    </source>
</reference>
<accession>A0A6B9GFM6</accession>
<organism evidence="2 3">
    <name type="scientific">Pantoea cypripedii</name>
    <name type="common">Pectobacterium cypripedii</name>
    <name type="synonym">Erwinia cypripedii</name>
    <dbReference type="NCBI Taxonomy" id="55209"/>
    <lineage>
        <taxon>Bacteria</taxon>
        <taxon>Pseudomonadati</taxon>
        <taxon>Pseudomonadota</taxon>
        <taxon>Gammaproteobacteria</taxon>
        <taxon>Enterobacterales</taxon>
        <taxon>Erwiniaceae</taxon>
        <taxon>Pantoea</taxon>
    </lineage>
</organism>
<protein>
    <submittedName>
        <fullName evidence="2">Uncharacterized protein</fullName>
    </submittedName>
</protein>